<reference evidence="2 3" key="1">
    <citation type="submission" date="2015-01" db="EMBL/GenBank/DDBJ databases">
        <title>The Genome Sequence of Rhinocladiella mackenzie CBS 650.93.</title>
        <authorList>
            <consortium name="The Broad Institute Genomics Platform"/>
            <person name="Cuomo C."/>
            <person name="de Hoog S."/>
            <person name="Gorbushina A."/>
            <person name="Stielow B."/>
            <person name="Teixiera M."/>
            <person name="Abouelleil A."/>
            <person name="Chapman S.B."/>
            <person name="Priest M."/>
            <person name="Young S.K."/>
            <person name="Wortman J."/>
            <person name="Nusbaum C."/>
            <person name="Birren B."/>
        </authorList>
    </citation>
    <scope>NUCLEOTIDE SEQUENCE [LARGE SCALE GENOMIC DNA]</scope>
    <source>
        <strain evidence="2 3">CBS 650.93</strain>
    </source>
</reference>
<dbReference type="InterPro" id="IPR027443">
    <property type="entry name" value="IPNS-like_sf"/>
</dbReference>
<accession>A0A0D2J0P1</accession>
<dbReference type="HOGENOM" id="CLU_010119_4_3_1"/>
<dbReference type="EMBL" id="KN847475">
    <property type="protein sequence ID" value="KIX09251.1"/>
    <property type="molecule type" value="Genomic_DNA"/>
</dbReference>
<dbReference type="InterPro" id="IPR026992">
    <property type="entry name" value="DIOX_N"/>
</dbReference>
<dbReference type="SUPFAM" id="SSF51197">
    <property type="entry name" value="Clavaminate synthase-like"/>
    <property type="match status" value="1"/>
</dbReference>
<proteinExistence type="predicted"/>
<protein>
    <submittedName>
        <fullName evidence="2">Rhinocladiella mackenziei CBS 650.93 unplaced genomic scaffold supercont1.1, whole genome shotgun sequence</fullName>
    </submittedName>
</protein>
<feature type="domain" description="Non-haem dioxygenase N-terminal" evidence="1">
    <location>
        <begin position="22"/>
        <end position="129"/>
    </location>
</feature>
<dbReference type="GeneID" id="25288401"/>
<keyword evidence="3" id="KW-1185">Reference proteome</keyword>
<gene>
    <name evidence="2" type="ORF">Z518_00330</name>
</gene>
<dbReference type="VEuPathDB" id="FungiDB:Z518_00330"/>
<name>A0A0D2J0P1_9EURO</name>
<evidence type="ECO:0000313" key="2">
    <source>
        <dbReference type="EMBL" id="KIX09251.1"/>
    </source>
</evidence>
<evidence type="ECO:0000259" key="1">
    <source>
        <dbReference type="Pfam" id="PF14226"/>
    </source>
</evidence>
<dbReference type="Proteomes" id="UP000053617">
    <property type="component" value="Unassembled WGS sequence"/>
</dbReference>
<dbReference type="Gene3D" id="2.60.120.330">
    <property type="entry name" value="B-lactam Antibiotic, Isopenicillin N Synthase, Chain"/>
    <property type="match status" value="1"/>
</dbReference>
<dbReference type="AlphaFoldDB" id="A0A0D2J0P1"/>
<dbReference type="STRING" id="1442369.A0A0D2J0P1"/>
<sequence>MPTSRFFDKIPPFPDEVPVADIPTISLPELIEESRRLKERPVSETLFKACQLYGFFLLELEGSREGETLLKDAETMFDLSTELFALGDEVLERYAYQPPKNLLGYKGVGQLKVDDGSMDAIRLYTIGQDETLGIVENFAHPVRGHPPLLEARREDCANFLRHSHEVVAIILRRLDRCLGLEDGTLASTCRLDKASQTSFWMLMCQPSQPTQSSAETTINVCLFECNWNADLFFRLFLESAYQ</sequence>
<dbReference type="RefSeq" id="XP_013276387.1">
    <property type="nucleotide sequence ID" value="XM_013420933.1"/>
</dbReference>
<dbReference type="Pfam" id="PF14226">
    <property type="entry name" value="DIOX_N"/>
    <property type="match status" value="1"/>
</dbReference>
<organism evidence="2 3">
    <name type="scientific">Rhinocladiella mackenziei CBS 650.93</name>
    <dbReference type="NCBI Taxonomy" id="1442369"/>
    <lineage>
        <taxon>Eukaryota</taxon>
        <taxon>Fungi</taxon>
        <taxon>Dikarya</taxon>
        <taxon>Ascomycota</taxon>
        <taxon>Pezizomycotina</taxon>
        <taxon>Eurotiomycetes</taxon>
        <taxon>Chaetothyriomycetidae</taxon>
        <taxon>Chaetothyriales</taxon>
        <taxon>Herpotrichiellaceae</taxon>
        <taxon>Rhinocladiella</taxon>
    </lineage>
</organism>
<dbReference type="OrthoDB" id="288590at2759"/>
<evidence type="ECO:0000313" key="3">
    <source>
        <dbReference type="Proteomes" id="UP000053617"/>
    </source>
</evidence>